<proteinExistence type="inferred from homology"/>
<evidence type="ECO:0000256" key="7">
    <source>
        <dbReference type="ARBA" id="ARBA00023136"/>
    </source>
</evidence>
<feature type="transmembrane region" description="Helical" evidence="8">
    <location>
        <begin position="325"/>
        <end position="342"/>
    </location>
</feature>
<evidence type="ECO:0000256" key="4">
    <source>
        <dbReference type="ARBA" id="ARBA00022544"/>
    </source>
</evidence>
<feature type="transmembrane region" description="Helical" evidence="8">
    <location>
        <begin position="264"/>
        <end position="284"/>
    </location>
</feature>
<evidence type="ECO:0000256" key="1">
    <source>
        <dbReference type="ARBA" id="ARBA00004141"/>
    </source>
</evidence>
<evidence type="ECO:0000256" key="2">
    <source>
        <dbReference type="ARBA" id="ARBA00007998"/>
    </source>
</evidence>
<feature type="transmembrane region" description="Helical" evidence="8">
    <location>
        <begin position="111"/>
        <end position="129"/>
    </location>
</feature>
<feature type="transmembrane region" description="Helical" evidence="8">
    <location>
        <begin position="35"/>
        <end position="57"/>
    </location>
</feature>
<keyword evidence="6 8" id="KW-1133">Transmembrane helix</keyword>
<evidence type="ECO:0000313" key="10">
    <source>
        <dbReference type="Proteomes" id="UP001060164"/>
    </source>
</evidence>
<keyword evidence="4" id="KW-0309">Germination</keyword>
<dbReference type="PANTHER" id="PTHR34975">
    <property type="entry name" value="SPORE GERMINATION PROTEIN A2"/>
    <property type="match status" value="1"/>
</dbReference>
<evidence type="ECO:0000256" key="3">
    <source>
        <dbReference type="ARBA" id="ARBA00022448"/>
    </source>
</evidence>
<keyword evidence="3" id="KW-0813">Transport</keyword>
<feature type="transmembrane region" description="Helical" evidence="8">
    <location>
        <begin position="180"/>
        <end position="198"/>
    </location>
</feature>
<comment type="similarity">
    <text evidence="2">Belongs to the amino acid-polyamine-organocation (APC) superfamily. Spore germination protein (SGP) (TC 2.A.3.9) family.</text>
</comment>
<feature type="transmembrane region" description="Helical" evidence="8">
    <location>
        <begin position="210"/>
        <end position="233"/>
    </location>
</feature>
<name>A0ABY5VLP7_9FIRM</name>
<feature type="transmembrane region" description="Helical" evidence="8">
    <location>
        <begin position="296"/>
        <end position="313"/>
    </location>
</feature>
<sequence length="348" mass="38323">MFSDNHRISRRQLGRQLALGLSGTFLLVIPRLPQLYGVSGIISCVIGLLALWIYLFFMVRNTASTKSLRQRMSRPAYMAVTVFFLSYLVLGGGYLVRMVAGMIKASLVTEYSIWVIAGLLVLTAVIGTGSDIQRRARIGEISALPVIGALFLLLVLAAFQGGGISSEMLQRTDAKTVLCGAYDFFCAFSITGVVPFLMSNVERPQGSVKALYTGSGTAALLAVGGLCVMQAVFGVYGMQEKEFPVTALMSAVSFPGNFLDRFDIIWMIFLLFALFYAVGTILFYSHHLVNDRDNTAVRLIFAVLVFAAAFVEWNGGSVDDLYPLAVRYFYMPLFVIFGLFVCRIRRKT</sequence>
<feature type="transmembrane region" description="Helical" evidence="8">
    <location>
        <begin position="141"/>
        <end position="160"/>
    </location>
</feature>
<dbReference type="RefSeq" id="WP_028527635.1">
    <property type="nucleotide sequence ID" value="NZ_CABLBR010000003.1"/>
</dbReference>
<keyword evidence="5 8" id="KW-0812">Transmembrane</keyword>
<dbReference type="Pfam" id="PF03845">
    <property type="entry name" value="Spore_permease"/>
    <property type="match status" value="1"/>
</dbReference>
<feature type="transmembrane region" description="Helical" evidence="8">
    <location>
        <begin position="12"/>
        <end position="29"/>
    </location>
</feature>
<accession>A0ABY5VLP7</accession>
<protein>
    <submittedName>
        <fullName evidence="9">GerAB/ArcD/ProY family transporter</fullName>
    </submittedName>
</protein>
<gene>
    <name evidence="9" type="ORF">NQ502_07885</name>
</gene>
<dbReference type="InterPro" id="IPR004761">
    <property type="entry name" value="Spore_GerAB"/>
</dbReference>
<dbReference type="EMBL" id="CP102290">
    <property type="protein sequence ID" value="UWP60938.1"/>
    <property type="molecule type" value="Genomic_DNA"/>
</dbReference>
<feature type="transmembrane region" description="Helical" evidence="8">
    <location>
        <begin position="77"/>
        <end position="99"/>
    </location>
</feature>
<evidence type="ECO:0000313" key="9">
    <source>
        <dbReference type="EMBL" id="UWP60938.1"/>
    </source>
</evidence>
<keyword evidence="7 8" id="KW-0472">Membrane</keyword>
<dbReference type="PANTHER" id="PTHR34975:SF2">
    <property type="entry name" value="SPORE GERMINATION PROTEIN A2"/>
    <property type="match status" value="1"/>
</dbReference>
<evidence type="ECO:0000256" key="8">
    <source>
        <dbReference type="SAM" id="Phobius"/>
    </source>
</evidence>
<comment type="subcellular location">
    <subcellularLocation>
        <location evidence="1">Membrane</location>
        <topology evidence="1">Multi-pass membrane protein</topology>
    </subcellularLocation>
</comment>
<evidence type="ECO:0000256" key="6">
    <source>
        <dbReference type="ARBA" id="ARBA00022989"/>
    </source>
</evidence>
<keyword evidence="10" id="KW-1185">Reference proteome</keyword>
<evidence type="ECO:0000256" key="5">
    <source>
        <dbReference type="ARBA" id="ARBA00022692"/>
    </source>
</evidence>
<reference evidence="9" key="1">
    <citation type="journal article" date="2022" name="Cell">
        <title>Design, construction, and in vivo augmentation of a complex gut microbiome.</title>
        <authorList>
            <person name="Cheng A.G."/>
            <person name="Ho P.Y."/>
            <person name="Aranda-Diaz A."/>
            <person name="Jain S."/>
            <person name="Yu F.B."/>
            <person name="Meng X."/>
            <person name="Wang M."/>
            <person name="Iakiviak M."/>
            <person name="Nagashima K."/>
            <person name="Zhao A."/>
            <person name="Murugkar P."/>
            <person name="Patil A."/>
            <person name="Atabakhsh K."/>
            <person name="Weakley A."/>
            <person name="Yan J."/>
            <person name="Brumbaugh A.R."/>
            <person name="Higginbottom S."/>
            <person name="Dimas A."/>
            <person name="Shiver A.L."/>
            <person name="Deutschbauer A."/>
            <person name="Neff N."/>
            <person name="Sonnenburg J.L."/>
            <person name="Huang K.C."/>
            <person name="Fischbach M.A."/>
        </authorList>
    </citation>
    <scope>NUCLEOTIDE SEQUENCE</scope>
    <source>
        <strain evidence="9">DSM 19829</strain>
    </source>
</reference>
<dbReference type="Proteomes" id="UP001060164">
    <property type="component" value="Chromosome"/>
</dbReference>
<organism evidence="9 10">
    <name type="scientific">Ruminococcus gauvreauii</name>
    <dbReference type="NCBI Taxonomy" id="438033"/>
    <lineage>
        <taxon>Bacteria</taxon>
        <taxon>Bacillati</taxon>
        <taxon>Bacillota</taxon>
        <taxon>Clostridia</taxon>
        <taxon>Eubacteriales</taxon>
        <taxon>Oscillospiraceae</taxon>
        <taxon>Ruminococcus</taxon>
    </lineage>
</organism>